<reference evidence="7" key="2">
    <citation type="submission" date="2019-06" db="EMBL/GenBank/DDBJ databases">
        <title>Genomics analysis of Aphanomyces spp. identifies a new class of oomycete effector associated with host adaptation.</title>
        <authorList>
            <person name="Gaulin E."/>
        </authorList>
    </citation>
    <scope>NUCLEOTIDE SEQUENCE</scope>
    <source>
        <strain evidence="7">CBS 578.67</strain>
    </source>
</reference>
<dbReference type="Pfam" id="PF05653">
    <property type="entry name" value="Mg_trans_NIPA"/>
    <property type="match status" value="2"/>
</dbReference>
<keyword evidence="3 6" id="KW-1133">Transmembrane helix</keyword>
<name>A0A485LJ22_9STRA</name>
<feature type="transmembrane region" description="Helical" evidence="6">
    <location>
        <begin position="68"/>
        <end position="87"/>
    </location>
</feature>
<dbReference type="GO" id="GO:0016020">
    <property type="term" value="C:membrane"/>
    <property type="evidence" value="ECO:0007669"/>
    <property type="project" value="UniProtKB-SubCell"/>
</dbReference>
<keyword evidence="5" id="KW-0175">Coiled coil</keyword>
<keyword evidence="9" id="KW-1185">Reference proteome</keyword>
<feature type="transmembrane region" description="Helical" evidence="6">
    <location>
        <begin position="326"/>
        <end position="346"/>
    </location>
</feature>
<dbReference type="PANTHER" id="PTHR12570:SF9">
    <property type="entry name" value="MAGNESIUM TRANSPORTER NIPA8-RELATED"/>
    <property type="match status" value="1"/>
</dbReference>
<evidence type="ECO:0000256" key="2">
    <source>
        <dbReference type="ARBA" id="ARBA00022692"/>
    </source>
</evidence>
<dbReference type="EMBL" id="VJMH01007013">
    <property type="protein sequence ID" value="KAF0686206.1"/>
    <property type="molecule type" value="Genomic_DNA"/>
</dbReference>
<dbReference type="PANTHER" id="PTHR12570">
    <property type="match status" value="1"/>
</dbReference>
<keyword evidence="2 6" id="KW-0812">Transmembrane</keyword>
<evidence type="ECO:0000256" key="3">
    <source>
        <dbReference type="ARBA" id="ARBA00022989"/>
    </source>
</evidence>
<evidence type="ECO:0000313" key="8">
    <source>
        <dbReference type="EMBL" id="VFT98660.1"/>
    </source>
</evidence>
<organism evidence="8 9">
    <name type="scientific">Aphanomyces stellatus</name>
    <dbReference type="NCBI Taxonomy" id="120398"/>
    <lineage>
        <taxon>Eukaryota</taxon>
        <taxon>Sar</taxon>
        <taxon>Stramenopiles</taxon>
        <taxon>Oomycota</taxon>
        <taxon>Saprolegniomycetes</taxon>
        <taxon>Saprolegniales</taxon>
        <taxon>Verrucalvaceae</taxon>
        <taxon>Aphanomyces</taxon>
    </lineage>
</organism>
<dbReference type="SUPFAM" id="SSF103481">
    <property type="entry name" value="Multidrug resistance efflux transporter EmrE"/>
    <property type="match status" value="1"/>
</dbReference>
<dbReference type="GO" id="GO:0015095">
    <property type="term" value="F:magnesium ion transmembrane transporter activity"/>
    <property type="evidence" value="ECO:0007669"/>
    <property type="project" value="InterPro"/>
</dbReference>
<protein>
    <submittedName>
        <fullName evidence="8">Aste57867_21992 protein</fullName>
    </submittedName>
</protein>
<comment type="subcellular location">
    <subcellularLocation>
        <location evidence="1">Membrane</location>
        <topology evidence="1">Multi-pass membrane protein</topology>
    </subcellularLocation>
</comment>
<dbReference type="AlphaFoldDB" id="A0A485LJ22"/>
<sequence>MGGILAVVASVVSNFGVNVQKYSHTQEQKKPEADQRPYITRPVWWIGLIMVIVGSIGDFAAFGFATQALVAALGGGSTLIANVVIAHYMNQETLYRTDLLGVALVIFGVVIISAISEKDVPYPLPTLEQFFTRKGMTILSPFSHLGLGCVEFVVYISCVVAIVIYMLAKIKGSLAHTLKNQIRWSQQRQKDIHKKTELRFRDLERRMEALEEKLLASHDRHAAASTVSASERGGAATDGASSASPLFDNSNAAHVPFYYATCSGIIGAISVLLAKCSVMMIEVTIAGDNQFKYPVTYLFLGGMITCILIQTHLLNMATSLGDTMTVFPVFQAFWIIFSVIGGIVFYDSESDFDTTKWILYPLALAFIGLGVYCLAQHPSKPVRSTSAGNSNHVTSVSSLDRLQFQLDEVPLTSAEDLDACLTTSPLLKSKTVGDGYMRLEA</sequence>
<feature type="coiled-coil region" evidence="5">
    <location>
        <begin position="193"/>
        <end position="220"/>
    </location>
</feature>
<evidence type="ECO:0000313" key="9">
    <source>
        <dbReference type="Proteomes" id="UP000332933"/>
    </source>
</evidence>
<dbReference type="Proteomes" id="UP000332933">
    <property type="component" value="Unassembled WGS sequence"/>
</dbReference>
<dbReference type="InterPro" id="IPR037185">
    <property type="entry name" value="EmrE-like"/>
</dbReference>
<feature type="transmembrane region" description="Helical" evidence="6">
    <location>
        <begin position="257"/>
        <end position="281"/>
    </location>
</feature>
<evidence type="ECO:0000256" key="4">
    <source>
        <dbReference type="ARBA" id="ARBA00023136"/>
    </source>
</evidence>
<proteinExistence type="predicted"/>
<dbReference type="OrthoDB" id="165382at2759"/>
<feature type="transmembrane region" description="Helical" evidence="6">
    <location>
        <begin position="43"/>
        <end position="62"/>
    </location>
</feature>
<evidence type="ECO:0000256" key="5">
    <source>
        <dbReference type="SAM" id="Coils"/>
    </source>
</evidence>
<feature type="transmembrane region" description="Helical" evidence="6">
    <location>
        <begin position="145"/>
        <end position="168"/>
    </location>
</feature>
<gene>
    <name evidence="8" type="primary">Aste57867_21992</name>
    <name evidence="7" type="ORF">As57867_021923</name>
    <name evidence="8" type="ORF">ASTE57867_21992</name>
</gene>
<feature type="transmembrane region" description="Helical" evidence="6">
    <location>
        <begin position="99"/>
        <end position="116"/>
    </location>
</feature>
<evidence type="ECO:0000256" key="6">
    <source>
        <dbReference type="SAM" id="Phobius"/>
    </source>
</evidence>
<dbReference type="InterPro" id="IPR008521">
    <property type="entry name" value="Mg_trans_NIPA"/>
</dbReference>
<keyword evidence="4 6" id="KW-0472">Membrane</keyword>
<feature type="transmembrane region" description="Helical" evidence="6">
    <location>
        <begin position="293"/>
        <end position="314"/>
    </location>
</feature>
<accession>A0A485LJ22</accession>
<dbReference type="EMBL" id="CAADRA010007039">
    <property type="protein sequence ID" value="VFT98660.1"/>
    <property type="molecule type" value="Genomic_DNA"/>
</dbReference>
<feature type="transmembrane region" description="Helical" evidence="6">
    <location>
        <begin position="358"/>
        <end position="375"/>
    </location>
</feature>
<reference evidence="8 9" key="1">
    <citation type="submission" date="2019-03" db="EMBL/GenBank/DDBJ databases">
        <authorList>
            <person name="Gaulin E."/>
            <person name="Dumas B."/>
        </authorList>
    </citation>
    <scope>NUCLEOTIDE SEQUENCE [LARGE SCALE GENOMIC DNA]</scope>
    <source>
        <strain evidence="8">CBS 568.67</strain>
    </source>
</reference>
<evidence type="ECO:0000256" key="1">
    <source>
        <dbReference type="ARBA" id="ARBA00004141"/>
    </source>
</evidence>
<evidence type="ECO:0000313" key="7">
    <source>
        <dbReference type="EMBL" id="KAF0686206.1"/>
    </source>
</evidence>